<feature type="domain" description="L,D-TPase catalytic" evidence="8">
    <location>
        <begin position="16"/>
        <end position="186"/>
    </location>
</feature>
<evidence type="ECO:0000256" key="6">
    <source>
        <dbReference type="ARBA" id="ARBA00023316"/>
    </source>
</evidence>
<dbReference type="Pfam" id="PF03734">
    <property type="entry name" value="YkuD"/>
    <property type="match status" value="1"/>
</dbReference>
<dbReference type="Proteomes" id="UP000049455">
    <property type="component" value="Unassembled WGS sequence"/>
</dbReference>
<organism evidence="9 10">
    <name type="scientific">Jannaschia seosinensis</name>
    <dbReference type="NCBI Taxonomy" id="313367"/>
    <lineage>
        <taxon>Bacteria</taxon>
        <taxon>Pseudomonadati</taxon>
        <taxon>Pseudomonadota</taxon>
        <taxon>Alphaproteobacteria</taxon>
        <taxon>Rhodobacterales</taxon>
        <taxon>Roseobacteraceae</taxon>
        <taxon>Jannaschia</taxon>
    </lineage>
</organism>
<keyword evidence="10" id="KW-1185">Reference proteome</keyword>
<accession>A0A0M7BH71</accession>
<dbReference type="InterPro" id="IPR005490">
    <property type="entry name" value="LD_TPept_cat_dom"/>
</dbReference>
<evidence type="ECO:0000256" key="3">
    <source>
        <dbReference type="ARBA" id="ARBA00022679"/>
    </source>
</evidence>
<comment type="similarity">
    <text evidence="2">Belongs to the YkuD family.</text>
</comment>
<feature type="active site" description="Nucleophile" evidence="7">
    <location>
        <position position="162"/>
    </location>
</feature>
<name>A0A0M7BH71_9RHOB</name>
<evidence type="ECO:0000256" key="7">
    <source>
        <dbReference type="PROSITE-ProRule" id="PRU01373"/>
    </source>
</evidence>
<evidence type="ECO:0000313" key="9">
    <source>
        <dbReference type="EMBL" id="CUH40696.1"/>
    </source>
</evidence>
<dbReference type="UniPathway" id="UPA00219"/>
<keyword evidence="4 7" id="KW-0133">Cell shape</keyword>
<evidence type="ECO:0000313" key="10">
    <source>
        <dbReference type="Proteomes" id="UP000049455"/>
    </source>
</evidence>
<reference evidence="9 10" key="1">
    <citation type="submission" date="2015-09" db="EMBL/GenBank/DDBJ databases">
        <authorList>
            <person name="Jackson K.R."/>
            <person name="Lunt B.L."/>
            <person name="Fisher J.N.B."/>
            <person name="Gardner A.V."/>
            <person name="Bailey M.E."/>
            <person name="Deus L.M."/>
            <person name="Earl A.S."/>
            <person name="Gibby P.D."/>
            <person name="Hartmann K.A."/>
            <person name="Liu J.E."/>
            <person name="Manci A.M."/>
            <person name="Nielsen D.A."/>
            <person name="Solomon M.B."/>
            <person name="Breakwell D.P."/>
            <person name="Burnett S.H."/>
            <person name="Grose J.H."/>
        </authorList>
    </citation>
    <scope>NUCLEOTIDE SEQUENCE [LARGE SCALE GENOMIC DNA]</scope>
    <source>
        <strain evidence="9 10">CECT 7799</strain>
    </source>
</reference>
<gene>
    <name evidence="9" type="ORF">JSE7799_03431</name>
</gene>
<evidence type="ECO:0000256" key="2">
    <source>
        <dbReference type="ARBA" id="ARBA00005992"/>
    </source>
</evidence>
<keyword evidence="3" id="KW-0808">Transferase</keyword>
<proteinExistence type="inferred from homology"/>
<dbReference type="CDD" id="cd16913">
    <property type="entry name" value="YkuD_like"/>
    <property type="match status" value="1"/>
</dbReference>
<feature type="active site" description="Proton donor/acceptor" evidence="7">
    <location>
        <position position="150"/>
    </location>
</feature>
<keyword evidence="5 7" id="KW-0573">Peptidoglycan synthesis</keyword>
<dbReference type="SUPFAM" id="SSF141523">
    <property type="entry name" value="L,D-transpeptidase catalytic domain-like"/>
    <property type="match status" value="1"/>
</dbReference>
<dbReference type="Gene3D" id="2.40.440.10">
    <property type="entry name" value="L,D-transpeptidase catalytic domain-like"/>
    <property type="match status" value="1"/>
</dbReference>
<sequence length="191" mass="21230">MTRAQDTGPLRGDGIIGMADRVAGRDDLVLTPMGLRFAGRMFPCTIGRGGVRTDKREGDGATPTGVHRIVGMLWRPDRMARPADWAVPIRPGDLWCDAPRHPDYNLMVRAPFSASAERLARGDRLYDLVILTDWNWPHAEPGRGSAIFLHRWRRPGYPTEGCVAMAPAHLRWIAERITFGTRLIVPKALAG</sequence>
<dbReference type="PROSITE" id="PS52029">
    <property type="entry name" value="LD_TPASE"/>
    <property type="match status" value="1"/>
</dbReference>
<evidence type="ECO:0000256" key="5">
    <source>
        <dbReference type="ARBA" id="ARBA00022984"/>
    </source>
</evidence>
<protein>
    <submittedName>
        <fullName evidence="9">L,D-transpeptidase catalytic domain</fullName>
    </submittedName>
</protein>
<dbReference type="GO" id="GO:0004180">
    <property type="term" value="F:carboxypeptidase activity"/>
    <property type="evidence" value="ECO:0007669"/>
    <property type="project" value="UniProtKB-ARBA"/>
</dbReference>
<evidence type="ECO:0000256" key="1">
    <source>
        <dbReference type="ARBA" id="ARBA00004752"/>
    </source>
</evidence>
<keyword evidence="6 7" id="KW-0961">Cell wall biogenesis/degradation</keyword>
<evidence type="ECO:0000259" key="8">
    <source>
        <dbReference type="PROSITE" id="PS52029"/>
    </source>
</evidence>
<dbReference type="AlphaFoldDB" id="A0A0M7BH71"/>
<dbReference type="GO" id="GO:0016740">
    <property type="term" value="F:transferase activity"/>
    <property type="evidence" value="ECO:0007669"/>
    <property type="project" value="UniProtKB-KW"/>
</dbReference>
<dbReference type="PANTHER" id="PTHR38589:SF1">
    <property type="entry name" value="BLR0621 PROTEIN"/>
    <property type="match status" value="1"/>
</dbReference>
<dbReference type="InterPro" id="IPR038063">
    <property type="entry name" value="Transpep_catalytic_dom"/>
</dbReference>
<dbReference type="GO" id="GO:0071555">
    <property type="term" value="P:cell wall organization"/>
    <property type="evidence" value="ECO:0007669"/>
    <property type="project" value="UniProtKB-UniRule"/>
</dbReference>
<evidence type="ECO:0000256" key="4">
    <source>
        <dbReference type="ARBA" id="ARBA00022960"/>
    </source>
</evidence>
<dbReference type="PANTHER" id="PTHR38589">
    <property type="entry name" value="BLR0621 PROTEIN"/>
    <property type="match status" value="1"/>
</dbReference>
<dbReference type="GO" id="GO:0009252">
    <property type="term" value="P:peptidoglycan biosynthetic process"/>
    <property type="evidence" value="ECO:0007669"/>
    <property type="project" value="UniProtKB-UniPathway"/>
</dbReference>
<dbReference type="GO" id="GO:0008360">
    <property type="term" value="P:regulation of cell shape"/>
    <property type="evidence" value="ECO:0007669"/>
    <property type="project" value="UniProtKB-UniRule"/>
</dbReference>
<comment type="pathway">
    <text evidence="1 7">Cell wall biogenesis; peptidoglycan biosynthesis.</text>
</comment>
<dbReference type="STRING" id="313367.JSE7799_03431"/>
<dbReference type="EMBL" id="CYPR01000228">
    <property type="protein sequence ID" value="CUH40696.1"/>
    <property type="molecule type" value="Genomic_DNA"/>
</dbReference>